<dbReference type="WBParaSite" id="NBR_0000430701-mRNA-1">
    <property type="protein sequence ID" value="NBR_0000430701-mRNA-1"/>
    <property type="gene ID" value="NBR_0000430701"/>
</dbReference>
<accession>A0A0N4XP55</accession>
<dbReference type="AlphaFoldDB" id="A0A0N4XP55"/>
<evidence type="ECO:0000313" key="4">
    <source>
        <dbReference type="WBParaSite" id="NBR_0000430701-mRNA-1"/>
    </source>
</evidence>
<feature type="region of interest" description="Disordered" evidence="1">
    <location>
        <begin position="1"/>
        <end position="39"/>
    </location>
</feature>
<evidence type="ECO:0000313" key="3">
    <source>
        <dbReference type="Proteomes" id="UP000271162"/>
    </source>
</evidence>
<feature type="compositionally biased region" description="Polar residues" evidence="1">
    <location>
        <begin position="1"/>
        <end position="10"/>
    </location>
</feature>
<dbReference type="EMBL" id="UYSL01007760">
    <property type="protein sequence ID" value="VDL67898.1"/>
    <property type="molecule type" value="Genomic_DNA"/>
</dbReference>
<organism evidence="4">
    <name type="scientific">Nippostrongylus brasiliensis</name>
    <name type="common">Rat hookworm</name>
    <dbReference type="NCBI Taxonomy" id="27835"/>
    <lineage>
        <taxon>Eukaryota</taxon>
        <taxon>Metazoa</taxon>
        <taxon>Ecdysozoa</taxon>
        <taxon>Nematoda</taxon>
        <taxon>Chromadorea</taxon>
        <taxon>Rhabditida</taxon>
        <taxon>Rhabditina</taxon>
        <taxon>Rhabditomorpha</taxon>
        <taxon>Strongyloidea</taxon>
        <taxon>Heligmosomidae</taxon>
        <taxon>Nippostrongylus</taxon>
    </lineage>
</organism>
<evidence type="ECO:0000256" key="1">
    <source>
        <dbReference type="SAM" id="MobiDB-lite"/>
    </source>
</evidence>
<reference evidence="4" key="1">
    <citation type="submission" date="2017-02" db="UniProtKB">
        <authorList>
            <consortium name="WormBaseParasite"/>
        </authorList>
    </citation>
    <scope>IDENTIFICATION</scope>
</reference>
<gene>
    <name evidence="2" type="ORF">NBR_LOCUS4309</name>
</gene>
<evidence type="ECO:0000313" key="2">
    <source>
        <dbReference type="EMBL" id="VDL67898.1"/>
    </source>
</evidence>
<dbReference type="Proteomes" id="UP000271162">
    <property type="component" value="Unassembled WGS sequence"/>
</dbReference>
<protein>
    <submittedName>
        <fullName evidence="2 4">Uncharacterized protein</fullName>
    </submittedName>
</protein>
<feature type="compositionally biased region" description="Basic and acidic residues" evidence="1">
    <location>
        <begin position="11"/>
        <end position="23"/>
    </location>
</feature>
<keyword evidence="3" id="KW-1185">Reference proteome</keyword>
<reference evidence="2 3" key="2">
    <citation type="submission" date="2018-11" db="EMBL/GenBank/DDBJ databases">
        <authorList>
            <consortium name="Pathogen Informatics"/>
        </authorList>
    </citation>
    <scope>NUCLEOTIDE SEQUENCE [LARGE SCALE GENOMIC DNA]</scope>
</reference>
<proteinExistence type="predicted"/>
<sequence>MTATTSTQESDGVKNDRIRDLREGSSPLSGGHGSTMLSLAGVGGQHNTVSYVALHHNLPSAERFRIS</sequence>
<name>A0A0N4XP55_NIPBR</name>